<keyword evidence="2" id="KW-0812">Transmembrane</keyword>
<name>A0A9D1J314_9FIRM</name>
<feature type="coiled-coil region" evidence="1">
    <location>
        <begin position="122"/>
        <end position="149"/>
    </location>
</feature>
<proteinExistence type="predicted"/>
<feature type="transmembrane region" description="Helical" evidence="2">
    <location>
        <begin position="7"/>
        <end position="26"/>
    </location>
</feature>
<keyword evidence="2" id="KW-1133">Transmembrane helix</keyword>
<organism evidence="3 4">
    <name type="scientific">Candidatus Onthousia excrementipullorum</name>
    <dbReference type="NCBI Taxonomy" id="2840884"/>
    <lineage>
        <taxon>Bacteria</taxon>
        <taxon>Bacillati</taxon>
        <taxon>Bacillota</taxon>
        <taxon>Bacilli</taxon>
        <taxon>Candidatus Onthousia</taxon>
    </lineage>
</organism>
<dbReference type="EMBL" id="DVHC01000014">
    <property type="protein sequence ID" value="HIR58674.1"/>
    <property type="molecule type" value="Genomic_DNA"/>
</dbReference>
<accession>A0A9D1J314</accession>
<feature type="transmembrane region" description="Helical" evidence="2">
    <location>
        <begin position="92"/>
        <end position="116"/>
    </location>
</feature>
<evidence type="ECO:0000313" key="4">
    <source>
        <dbReference type="Proteomes" id="UP000824232"/>
    </source>
</evidence>
<dbReference type="AlphaFoldDB" id="A0A9D1J314"/>
<keyword evidence="2" id="KW-0472">Membrane</keyword>
<keyword evidence="1" id="KW-0175">Coiled coil</keyword>
<protein>
    <submittedName>
        <fullName evidence="3">Uncharacterized protein</fullName>
    </submittedName>
</protein>
<sequence length="218" mass="25348">MSKKHFLIPSIIIVLIISIIILLIPIKIQNELGFIITFLYYLIFNMLSLFVICKNTSSLLKKDMLNVSVIYIYIFLNIITIVFLIFSKLIFINTSIVVILNLILALISFILLFFLINGNKLIINQEEKIVNKTKRVSDLETRVEILLNNCTDKDIKKDLTNLYETVKYMDPVENDVTSELDIKIDNLLKKIEKNIDINSIKELIKLINERKVIIENNK</sequence>
<comment type="caution">
    <text evidence="3">The sequence shown here is derived from an EMBL/GenBank/DDBJ whole genome shotgun (WGS) entry which is preliminary data.</text>
</comment>
<gene>
    <name evidence="3" type="ORF">IAB38_01350</name>
</gene>
<reference evidence="3" key="2">
    <citation type="journal article" date="2021" name="PeerJ">
        <title>Extensive microbial diversity within the chicken gut microbiome revealed by metagenomics and culture.</title>
        <authorList>
            <person name="Gilroy R."/>
            <person name="Ravi A."/>
            <person name="Getino M."/>
            <person name="Pursley I."/>
            <person name="Horton D.L."/>
            <person name="Alikhan N.F."/>
            <person name="Baker D."/>
            <person name="Gharbi K."/>
            <person name="Hall N."/>
            <person name="Watson M."/>
            <person name="Adriaenssens E.M."/>
            <person name="Foster-Nyarko E."/>
            <person name="Jarju S."/>
            <person name="Secka A."/>
            <person name="Antonio M."/>
            <person name="Oren A."/>
            <person name="Chaudhuri R.R."/>
            <person name="La Ragione R."/>
            <person name="Hildebrand F."/>
            <person name="Pallen M.J."/>
        </authorList>
    </citation>
    <scope>NUCLEOTIDE SEQUENCE</scope>
    <source>
        <strain evidence="3">CHK184-20233</strain>
    </source>
</reference>
<evidence type="ECO:0000256" key="1">
    <source>
        <dbReference type="SAM" id="Coils"/>
    </source>
</evidence>
<evidence type="ECO:0000313" key="3">
    <source>
        <dbReference type="EMBL" id="HIR58674.1"/>
    </source>
</evidence>
<evidence type="ECO:0000256" key="2">
    <source>
        <dbReference type="SAM" id="Phobius"/>
    </source>
</evidence>
<feature type="transmembrane region" description="Helical" evidence="2">
    <location>
        <begin position="32"/>
        <end position="53"/>
    </location>
</feature>
<reference evidence="3" key="1">
    <citation type="submission" date="2020-10" db="EMBL/GenBank/DDBJ databases">
        <authorList>
            <person name="Gilroy R."/>
        </authorList>
    </citation>
    <scope>NUCLEOTIDE SEQUENCE</scope>
    <source>
        <strain evidence="3">CHK184-20233</strain>
    </source>
</reference>
<dbReference type="Proteomes" id="UP000824232">
    <property type="component" value="Unassembled WGS sequence"/>
</dbReference>
<feature type="transmembrane region" description="Helical" evidence="2">
    <location>
        <begin position="65"/>
        <end position="86"/>
    </location>
</feature>